<dbReference type="Pfam" id="PF12770">
    <property type="entry name" value="CHAT"/>
    <property type="match status" value="1"/>
</dbReference>
<keyword evidence="4" id="KW-1185">Reference proteome</keyword>
<evidence type="ECO:0000313" key="3">
    <source>
        <dbReference type="EMBL" id="QIN84837.1"/>
    </source>
</evidence>
<organism evidence="3 4">
    <name type="scientific">Rubrobacter tropicus</name>
    <dbReference type="NCBI Taxonomy" id="2653851"/>
    <lineage>
        <taxon>Bacteria</taxon>
        <taxon>Bacillati</taxon>
        <taxon>Actinomycetota</taxon>
        <taxon>Rubrobacteria</taxon>
        <taxon>Rubrobacterales</taxon>
        <taxon>Rubrobacteraceae</taxon>
        <taxon>Rubrobacter</taxon>
    </lineage>
</organism>
<dbReference type="Proteomes" id="UP000501452">
    <property type="component" value="Chromosome"/>
</dbReference>
<name>A0A6G8QF19_9ACTN</name>
<proteinExistence type="predicted"/>
<dbReference type="Gene3D" id="1.25.40.10">
    <property type="entry name" value="Tetratricopeptide repeat domain"/>
    <property type="match status" value="2"/>
</dbReference>
<evidence type="ECO:0000256" key="1">
    <source>
        <dbReference type="SAM" id="Coils"/>
    </source>
</evidence>
<evidence type="ECO:0000313" key="4">
    <source>
        <dbReference type="Proteomes" id="UP000501452"/>
    </source>
</evidence>
<accession>A0A6G8QF19</accession>
<dbReference type="PANTHER" id="PTHR10098:SF108">
    <property type="entry name" value="TETRATRICOPEPTIDE REPEAT PROTEIN 28"/>
    <property type="match status" value="1"/>
</dbReference>
<reference evidence="3 4" key="1">
    <citation type="submission" date="2019-10" db="EMBL/GenBank/DDBJ databases">
        <title>Rubrobacter sp nov SCSIO 52090 isolated from a deep-sea sediment in the South China Sea.</title>
        <authorList>
            <person name="Chen R.W."/>
        </authorList>
    </citation>
    <scope>NUCLEOTIDE SEQUENCE [LARGE SCALE GENOMIC DNA]</scope>
    <source>
        <strain evidence="3 4">SCSIO 52909</strain>
    </source>
</reference>
<dbReference type="EMBL" id="CP045119">
    <property type="protein sequence ID" value="QIN84837.1"/>
    <property type="molecule type" value="Genomic_DNA"/>
</dbReference>
<feature type="domain" description="CHAT" evidence="2">
    <location>
        <begin position="698"/>
        <end position="965"/>
    </location>
</feature>
<dbReference type="SMART" id="SM00028">
    <property type="entry name" value="TPR"/>
    <property type="match status" value="6"/>
</dbReference>
<gene>
    <name evidence="3" type="ORF">GBA63_20960</name>
</gene>
<dbReference type="InterPro" id="IPR024983">
    <property type="entry name" value="CHAT_dom"/>
</dbReference>
<keyword evidence="1" id="KW-0175">Coiled coil</keyword>
<feature type="coiled-coil region" evidence="1">
    <location>
        <begin position="455"/>
        <end position="482"/>
    </location>
</feature>
<evidence type="ECO:0000259" key="2">
    <source>
        <dbReference type="Pfam" id="PF12770"/>
    </source>
</evidence>
<dbReference type="SUPFAM" id="SSF48452">
    <property type="entry name" value="TPR-like"/>
    <property type="match status" value="2"/>
</dbReference>
<protein>
    <submittedName>
        <fullName evidence="3">CHAT domain-containing protein</fullName>
    </submittedName>
</protein>
<dbReference type="InterPro" id="IPR011990">
    <property type="entry name" value="TPR-like_helical_dom_sf"/>
</dbReference>
<dbReference type="KEGG" id="rub:GBA63_20960"/>
<dbReference type="PANTHER" id="PTHR10098">
    <property type="entry name" value="RAPSYN-RELATED"/>
    <property type="match status" value="1"/>
</dbReference>
<dbReference type="AlphaFoldDB" id="A0A6G8QF19"/>
<sequence>MSAEDGIEPGLVEDLLALQTREQRVEFLRRAGLLDAGGLDRLLDAADRLLNEDPGKAQRLAELCGGLADEAKAAAAVPRADYIRAGAHNLNGEFERDLRLTESAHDGYIALGMNLEALRTNVGKMAALLELGRYQEALDAGQTVLDALNGGGDPDVSPTSREFDLLTALVHQNRGRCFEQMGRYRETLDVYAAAEKHYRRLGMKERLGEIFDNRGTILSYLGRGNEALASHETAAAIFDKAGLTLSHAMSLSNVGETHLWLGNYTSSLRAFERAQRLLSPSEARAEQYFILHKTADTYLALNLYSEALVSYQEVDSLLECTGMTQDRAQTLWGKGSALIALSELKEAEGALDEATRLFSTAYNVPMLSGVMLEQAALLEAQNEHEAALTTAHRALDLVSKDDWPVQQLYARLRLADLLLPDVGEAEPHLLAARRLADRLALPQLRYRLNERLGHLRRLQGREEEARALLEAAVDEIERLRGVVSHDAIRASFMRDKTAAYEDLLLLHLARDDEENVRGAFAVAERAKSRSLVDLITGFGEKEPVRSADPEMGSRIRALQADLNAVYGELLGGPGVEERPSPLPDLHARAVELEQEISRLRLQIAAADPTRDPFAASALPDDVQDLLPSDTTLVAYHALGDEILAFVSVEGRIRVVRGLSTVTGVNQLLRRLDVQLDRFRAGQAFAERHMAKMERSTRQVLAALYDGLIAPLESLLGGAASRVSDGSDRISQLAIVPHGPLHRVPFHALFDGERYLIESFEISSAPSATVYSLCQKRSSWDREGAAVFGVEDPSIPSAAAEARTVAGHLPGAKVRVGGDATIGSLRGDASESGALHLACHGLFRSDNPMFSALKLHDGWLTAADAMSLNLPDALVTLSACESGRGEVIGGDEILGLTRAFLGAGAATLVVSLWLAQDEATAELMGEFYARLRDGAGPAQALRDAQLELKERYAHPYYWAPFVLIGKR</sequence>
<dbReference type="RefSeq" id="WP_166179422.1">
    <property type="nucleotide sequence ID" value="NZ_CP045119.1"/>
</dbReference>
<dbReference type="InterPro" id="IPR019734">
    <property type="entry name" value="TPR_rpt"/>
</dbReference>